<evidence type="ECO:0000313" key="12">
    <source>
        <dbReference type="Proteomes" id="UP000030671"/>
    </source>
</evidence>
<dbReference type="STRING" id="747525.W4JNT9"/>
<feature type="domain" description="Pinin/SDK/MemA protein" evidence="10">
    <location>
        <begin position="30"/>
        <end position="127"/>
    </location>
</feature>
<protein>
    <recommendedName>
        <fullName evidence="10">Pinin/SDK/MemA protein domain-containing protein</fullName>
    </recommendedName>
</protein>
<proteinExistence type="inferred from homology"/>
<sequence length="306" mass="34281">MQDKDIPTGPAAMATGTKKRPRLDLNVESRERKRGKSIFGIVLGTLNKAKKEDIQRNSSEAGKKRQLIEQRLQDKIRKETDSVRRAEEAKKDKTIANRKEEELQLNDSIHKLRRTRLPLLSNFLSTSDDIPIDDSEPASTRAPLSLPPRSHPPPLFYLPVTLLPSQEAFLAKRKAEVKEAAETEWNTFRAGRTAGIEEIRTLRHRAAEEEARKKAEREANKQQVKDGDTGADVVSPRRDESHAVPSTEKRDADMDVDEPPAVTNGSEPVERADEGRNGAEKATAAEPERKDEPAPMQADDDDAVEY</sequence>
<evidence type="ECO:0000256" key="1">
    <source>
        <dbReference type="ARBA" id="ARBA00004123"/>
    </source>
</evidence>
<feature type="compositionally biased region" description="Basic and acidic residues" evidence="9">
    <location>
        <begin position="268"/>
        <end position="279"/>
    </location>
</feature>
<feature type="region of interest" description="Disordered" evidence="9">
    <location>
        <begin position="206"/>
        <end position="306"/>
    </location>
</feature>
<dbReference type="InterPro" id="IPR039853">
    <property type="entry name" value="Pinin"/>
</dbReference>
<organism evidence="11 12">
    <name type="scientific">Heterobasidion irregulare (strain TC 32-1)</name>
    <dbReference type="NCBI Taxonomy" id="747525"/>
    <lineage>
        <taxon>Eukaryota</taxon>
        <taxon>Fungi</taxon>
        <taxon>Dikarya</taxon>
        <taxon>Basidiomycota</taxon>
        <taxon>Agaricomycotina</taxon>
        <taxon>Agaricomycetes</taxon>
        <taxon>Russulales</taxon>
        <taxon>Bondarzewiaceae</taxon>
        <taxon>Heterobasidion</taxon>
        <taxon>Heterobasidion annosum species complex</taxon>
    </lineage>
</organism>
<dbReference type="KEGG" id="hir:HETIRDRAFT_482515"/>
<dbReference type="InterPro" id="IPR006786">
    <property type="entry name" value="Pinin_SDK_MemA"/>
</dbReference>
<dbReference type="HOGENOM" id="CLU_068517_0_0_1"/>
<keyword evidence="6" id="KW-0508">mRNA splicing</keyword>
<dbReference type="InParanoid" id="W4JNT9"/>
<dbReference type="Pfam" id="PF04696">
    <property type="entry name" value="Pinin_SDK_memA"/>
    <property type="match status" value="1"/>
</dbReference>
<dbReference type="PANTHER" id="PTHR12707:SF0">
    <property type="entry name" value="PININ"/>
    <property type="match status" value="1"/>
</dbReference>
<dbReference type="RefSeq" id="XP_009553218.1">
    <property type="nucleotide sequence ID" value="XM_009554923.1"/>
</dbReference>
<comment type="subcellular location">
    <subcellularLocation>
        <location evidence="1">Nucleus</location>
    </subcellularLocation>
</comment>
<reference evidence="11 12" key="1">
    <citation type="journal article" date="2012" name="New Phytol.">
        <title>Insight into trade-off between wood decay and parasitism from the genome of a fungal forest pathogen.</title>
        <authorList>
            <person name="Olson A."/>
            <person name="Aerts A."/>
            <person name="Asiegbu F."/>
            <person name="Belbahri L."/>
            <person name="Bouzid O."/>
            <person name="Broberg A."/>
            <person name="Canback B."/>
            <person name="Coutinho P.M."/>
            <person name="Cullen D."/>
            <person name="Dalman K."/>
            <person name="Deflorio G."/>
            <person name="van Diepen L.T."/>
            <person name="Dunand C."/>
            <person name="Duplessis S."/>
            <person name="Durling M."/>
            <person name="Gonthier P."/>
            <person name="Grimwood J."/>
            <person name="Fossdal C.G."/>
            <person name="Hansson D."/>
            <person name="Henrissat B."/>
            <person name="Hietala A."/>
            <person name="Himmelstrand K."/>
            <person name="Hoffmeister D."/>
            <person name="Hogberg N."/>
            <person name="James T.Y."/>
            <person name="Karlsson M."/>
            <person name="Kohler A."/>
            <person name="Kues U."/>
            <person name="Lee Y.H."/>
            <person name="Lin Y.C."/>
            <person name="Lind M."/>
            <person name="Lindquist E."/>
            <person name="Lombard V."/>
            <person name="Lucas S."/>
            <person name="Lunden K."/>
            <person name="Morin E."/>
            <person name="Murat C."/>
            <person name="Park J."/>
            <person name="Raffaello T."/>
            <person name="Rouze P."/>
            <person name="Salamov A."/>
            <person name="Schmutz J."/>
            <person name="Solheim H."/>
            <person name="Stahlberg J."/>
            <person name="Velez H."/>
            <person name="de Vries R.P."/>
            <person name="Wiebenga A."/>
            <person name="Woodward S."/>
            <person name="Yakovlev I."/>
            <person name="Garbelotto M."/>
            <person name="Martin F."/>
            <person name="Grigoriev I.V."/>
            <person name="Stenlid J."/>
        </authorList>
    </citation>
    <scope>NUCLEOTIDE SEQUENCE [LARGE SCALE GENOMIC DNA]</scope>
    <source>
        <strain evidence="11 12">TC 32-1</strain>
    </source>
</reference>
<comment type="similarity">
    <text evidence="2">Belongs to the pinin family.</text>
</comment>
<gene>
    <name evidence="11" type="ORF">HETIRDRAFT_482515</name>
</gene>
<evidence type="ECO:0000256" key="5">
    <source>
        <dbReference type="ARBA" id="ARBA00023163"/>
    </source>
</evidence>
<name>W4JNT9_HETIT</name>
<feature type="coiled-coil region" evidence="8">
    <location>
        <begin position="69"/>
        <end position="106"/>
    </location>
</feature>
<evidence type="ECO:0000256" key="6">
    <source>
        <dbReference type="ARBA" id="ARBA00023187"/>
    </source>
</evidence>
<keyword evidence="5" id="KW-0804">Transcription</keyword>
<evidence type="ECO:0000313" key="11">
    <source>
        <dbReference type="EMBL" id="ETW74730.1"/>
    </source>
</evidence>
<dbReference type="OrthoDB" id="330772at2759"/>
<dbReference type="Proteomes" id="UP000030671">
    <property type="component" value="Unassembled WGS sequence"/>
</dbReference>
<dbReference type="GO" id="GO:0006397">
    <property type="term" value="P:mRNA processing"/>
    <property type="evidence" value="ECO:0007669"/>
    <property type="project" value="UniProtKB-KW"/>
</dbReference>
<dbReference type="eggNOG" id="ENOG502S8HT">
    <property type="taxonomic scope" value="Eukaryota"/>
</dbReference>
<evidence type="ECO:0000256" key="9">
    <source>
        <dbReference type="SAM" id="MobiDB-lite"/>
    </source>
</evidence>
<keyword evidence="7" id="KW-0539">Nucleus</keyword>
<keyword evidence="8" id="KW-0175">Coiled coil</keyword>
<feature type="compositionally biased region" description="Basic and acidic residues" evidence="9">
    <location>
        <begin position="235"/>
        <end position="253"/>
    </location>
</feature>
<dbReference type="GO" id="GO:0071013">
    <property type="term" value="C:catalytic step 2 spliceosome"/>
    <property type="evidence" value="ECO:0007669"/>
    <property type="project" value="TreeGrafter"/>
</dbReference>
<dbReference type="GeneID" id="20678033"/>
<accession>W4JNT9</accession>
<evidence type="ECO:0000256" key="8">
    <source>
        <dbReference type="SAM" id="Coils"/>
    </source>
</evidence>
<feature type="region of interest" description="Disordered" evidence="9">
    <location>
        <begin position="1"/>
        <end position="24"/>
    </location>
</feature>
<evidence type="ECO:0000256" key="7">
    <source>
        <dbReference type="ARBA" id="ARBA00023242"/>
    </source>
</evidence>
<evidence type="ECO:0000256" key="3">
    <source>
        <dbReference type="ARBA" id="ARBA00022664"/>
    </source>
</evidence>
<dbReference type="EMBL" id="KI925467">
    <property type="protein sequence ID" value="ETW74730.1"/>
    <property type="molecule type" value="Genomic_DNA"/>
</dbReference>
<dbReference type="AlphaFoldDB" id="W4JNT9"/>
<feature type="compositionally biased region" description="Basic and acidic residues" evidence="9">
    <location>
        <begin position="206"/>
        <end position="228"/>
    </location>
</feature>
<feature type="region of interest" description="Disordered" evidence="9">
    <location>
        <begin position="126"/>
        <end position="150"/>
    </location>
</feature>
<evidence type="ECO:0000256" key="4">
    <source>
        <dbReference type="ARBA" id="ARBA00023015"/>
    </source>
</evidence>
<keyword evidence="12" id="KW-1185">Reference proteome</keyword>
<evidence type="ECO:0000259" key="10">
    <source>
        <dbReference type="Pfam" id="PF04696"/>
    </source>
</evidence>
<keyword evidence="3" id="KW-0507">mRNA processing</keyword>
<dbReference type="PANTHER" id="PTHR12707">
    <property type="entry name" value="PINN"/>
    <property type="match status" value="1"/>
</dbReference>
<dbReference type="GO" id="GO:0008380">
    <property type="term" value="P:RNA splicing"/>
    <property type="evidence" value="ECO:0007669"/>
    <property type="project" value="UniProtKB-KW"/>
</dbReference>
<keyword evidence="4" id="KW-0805">Transcription regulation</keyword>
<evidence type="ECO:0000256" key="2">
    <source>
        <dbReference type="ARBA" id="ARBA00010386"/>
    </source>
</evidence>